<dbReference type="GO" id="GO:0003677">
    <property type="term" value="F:DNA binding"/>
    <property type="evidence" value="ECO:0007669"/>
    <property type="project" value="UniProtKB-KW"/>
</dbReference>
<protein>
    <submittedName>
        <fullName evidence="10">Myb-related protein Myb4</fullName>
    </submittedName>
</protein>
<evidence type="ECO:0000259" key="9">
    <source>
        <dbReference type="PROSITE" id="PS51294"/>
    </source>
</evidence>
<evidence type="ECO:0000256" key="6">
    <source>
        <dbReference type="ARBA" id="ARBA00023242"/>
    </source>
</evidence>
<evidence type="ECO:0000259" key="8">
    <source>
        <dbReference type="PROSITE" id="PS50090"/>
    </source>
</evidence>
<dbReference type="PROSITE" id="PS50090">
    <property type="entry name" value="MYB_LIKE"/>
    <property type="match status" value="2"/>
</dbReference>
<dbReference type="OrthoDB" id="2143914at2759"/>
<evidence type="ECO:0000256" key="2">
    <source>
        <dbReference type="ARBA" id="ARBA00022737"/>
    </source>
</evidence>
<dbReference type="AlphaFoldDB" id="A0A2I0ATI0"/>
<proteinExistence type="predicted"/>
<dbReference type="InterPro" id="IPR009057">
    <property type="entry name" value="Homeodomain-like_sf"/>
</dbReference>
<dbReference type="GO" id="GO:0005634">
    <property type="term" value="C:nucleus"/>
    <property type="evidence" value="ECO:0007669"/>
    <property type="project" value="UniProtKB-SubCell"/>
</dbReference>
<dbReference type="PANTHER" id="PTHR10641">
    <property type="entry name" value="MYB FAMILY TRANSCRIPTION FACTOR"/>
    <property type="match status" value="1"/>
</dbReference>
<keyword evidence="2" id="KW-0677">Repeat</keyword>
<evidence type="ECO:0000256" key="4">
    <source>
        <dbReference type="ARBA" id="ARBA00023125"/>
    </source>
</evidence>
<comment type="subcellular location">
    <subcellularLocation>
        <location evidence="1">Nucleus</location>
    </subcellularLocation>
</comment>
<dbReference type="SMART" id="SM00717">
    <property type="entry name" value="SANT"/>
    <property type="match status" value="2"/>
</dbReference>
<reference evidence="10 11" key="1">
    <citation type="journal article" date="2017" name="Nature">
        <title>The Apostasia genome and the evolution of orchids.</title>
        <authorList>
            <person name="Zhang G.Q."/>
            <person name="Liu K.W."/>
            <person name="Li Z."/>
            <person name="Lohaus R."/>
            <person name="Hsiao Y.Y."/>
            <person name="Niu S.C."/>
            <person name="Wang J.Y."/>
            <person name="Lin Y.C."/>
            <person name="Xu Q."/>
            <person name="Chen L.J."/>
            <person name="Yoshida K."/>
            <person name="Fujiwara S."/>
            <person name="Wang Z.W."/>
            <person name="Zhang Y.Q."/>
            <person name="Mitsuda N."/>
            <person name="Wang M."/>
            <person name="Liu G.H."/>
            <person name="Pecoraro L."/>
            <person name="Huang H.X."/>
            <person name="Xiao X.J."/>
            <person name="Lin M."/>
            <person name="Wu X.Y."/>
            <person name="Wu W.L."/>
            <person name="Chen Y.Y."/>
            <person name="Chang S.B."/>
            <person name="Sakamoto S."/>
            <person name="Ohme-Takagi M."/>
            <person name="Yagi M."/>
            <person name="Zeng S.J."/>
            <person name="Shen C.Y."/>
            <person name="Yeh C.M."/>
            <person name="Luo Y.B."/>
            <person name="Tsai W.C."/>
            <person name="Van de Peer Y."/>
            <person name="Liu Z.J."/>
        </authorList>
    </citation>
    <scope>NUCLEOTIDE SEQUENCE [LARGE SCALE GENOMIC DNA]</scope>
    <source>
        <strain evidence="11">cv. Shenzhen</strain>
        <tissue evidence="10">Stem</tissue>
    </source>
</reference>
<sequence>MPEEDMLLVAHIRKHGHGNWRALPKRAGLLRCGKSCRLRWVNYLRPDIKRGNFTKEEEATVINLHQLLGNKWSKIASYLPGRTDNEIKNVWNTHLKKRLKPKVPTRLPAPSTDHNPPSSPSSGTTSVSLSSEVFSIDKIEIPVEAQFDINWNTIDEDLLNACIEPEIQSGGGNSGDGLCEDNRRWLACLEEELGLFGGAGIGEEVAEIMVTEGGDPARSYFLRRPYLKGQEEEPYKC</sequence>
<feature type="domain" description="Myb-like" evidence="8">
    <location>
        <begin position="1"/>
        <end position="44"/>
    </location>
</feature>
<feature type="domain" description="Myb-like" evidence="8">
    <location>
        <begin position="45"/>
        <end position="95"/>
    </location>
</feature>
<accession>A0A2I0ATI0</accession>
<dbReference type="PROSITE" id="PS51294">
    <property type="entry name" value="HTH_MYB"/>
    <property type="match status" value="2"/>
</dbReference>
<evidence type="ECO:0000313" key="10">
    <source>
        <dbReference type="EMBL" id="PKA58852.1"/>
    </source>
</evidence>
<keyword evidence="6" id="KW-0539">Nucleus</keyword>
<dbReference type="CDD" id="cd00167">
    <property type="entry name" value="SANT"/>
    <property type="match status" value="2"/>
</dbReference>
<keyword evidence="11" id="KW-1185">Reference proteome</keyword>
<name>A0A2I0ATI0_9ASPA</name>
<dbReference type="Pfam" id="PF00249">
    <property type="entry name" value="Myb_DNA-binding"/>
    <property type="match status" value="2"/>
</dbReference>
<evidence type="ECO:0000256" key="5">
    <source>
        <dbReference type="ARBA" id="ARBA00023163"/>
    </source>
</evidence>
<dbReference type="InterPro" id="IPR015495">
    <property type="entry name" value="Myb_TF_plants"/>
</dbReference>
<evidence type="ECO:0000256" key="7">
    <source>
        <dbReference type="SAM" id="MobiDB-lite"/>
    </source>
</evidence>
<dbReference type="SUPFAM" id="SSF46689">
    <property type="entry name" value="Homeodomain-like"/>
    <property type="match status" value="1"/>
</dbReference>
<feature type="region of interest" description="Disordered" evidence="7">
    <location>
        <begin position="101"/>
        <end position="127"/>
    </location>
</feature>
<dbReference type="InterPro" id="IPR001005">
    <property type="entry name" value="SANT/Myb"/>
</dbReference>
<feature type="domain" description="HTH myb-type" evidence="9">
    <location>
        <begin position="45"/>
        <end position="99"/>
    </location>
</feature>
<dbReference type="EMBL" id="KZ451950">
    <property type="protein sequence ID" value="PKA58852.1"/>
    <property type="molecule type" value="Genomic_DNA"/>
</dbReference>
<dbReference type="FunFam" id="1.10.10.60:FF:000001">
    <property type="entry name" value="MYB-related transcription factor"/>
    <property type="match status" value="1"/>
</dbReference>
<dbReference type="Gene3D" id="1.10.10.60">
    <property type="entry name" value="Homeodomain-like"/>
    <property type="match status" value="2"/>
</dbReference>
<dbReference type="PANTHER" id="PTHR10641:SF1103">
    <property type="entry name" value="TRANSCRIPTION FACTOR MYB72"/>
    <property type="match status" value="1"/>
</dbReference>
<dbReference type="InterPro" id="IPR017930">
    <property type="entry name" value="Myb_dom"/>
</dbReference>
<evidence type="ECO:0000256" key="3">
    <source>
        <dbReference type="ARBA" id="ARBA00023015"/>
    </source>
</evidence>
<organism evidence="10 11">
    <name type="scientific">Apostasia shenzhenica</name>
    <dbReference type="NCBI Taxonomy" id="1088818"/>
    <lineage>
        <taxon>Eukaryota</taxon>
        <taxon>Viridiplantae</taxon>
        <taxon>Streptophyta</taxon>
        <taxon>Embryophyta</taxon>
        <taxon>Tracheophyta</taxon>
        <taxon>Spermatophyta</taxon>
        <taxon>Magnoliopsida</taxon>
        <taxon>Liliopsida</taxon>
        <taxon>Asparagales</taxon>
        <taxon>Orchidaceae</taxon>
        <taxon>Apostasioideae</taxon>
        <taxon>Apostasia</taxon>
    </lineage>
</organism>
<dbReference type="Proteomes" id="UP000236161">
    <property type="component" value="Unassembled WGS sequence"/>
</dbReference>
<evidence type="ECO:0000256" key="1">
    <source>
        <dbReference type="ARBA" id="ARBA00004123"/>
    </source>
</evidence>
<keyword evidence="3" id="KW-0805">Transcription regulation</keyword>
<gene>
    <name evidence="10" type="primary">MYB4</name>
    <name evidence="10" type="ORF">AXF42_Ash000945</name>
</gene>
<evidence type="ECO:0000313" key="11">
    <source>
        <dbReference type="Proteomes" id="UP000236161"/>
    </source>
</evidence>
<keyword evidence="4" id="KW-0238">DNA-binding</keyword>
<feature type="domain" description="HTH myb-type" evidence="9">
    <location>
        <begin position="1"/>
        <end position="44"/>
    </location>
</feature>
<keyword evidence="5" id="KW-0804">Transcription</keyword>